<feature type="transmembrane region" description="Helical" evidence="4">
    <location>
        <begin position="194"/>
        <end position="216"/>
    </location>
</feature>
<dbReference type="GO" id="GO:0005886">
    <property type="term" value="C:plasma membrane"/>
    <property type="evidence" value="ECO:0007669"/>
    <property type="project" value="UniProtKB-SubCell"/>
</dbReference>
<evidence type="ECO:0000256" key="2">
    <source>
        <dbReference type="ARBA" id="ARBA00022475"/>
    </source>
</evidence>
<dbReference type="GO" id="GO:0007165">
    <property type="term" value="P:signal transduction"/>
    <property type="evidence" value="ECO:0007669"/>
    <property type="project" value="InterPro"/>
</dbReference>
<dbReference type="PROSITE" id="PS50885">
    <property type="entry name" value="HAMP"/>
    <property type="match status" value="1"/>
</dbReference>
<dbReference type="Pfam" id="PF13487">
    <property type="entry name" value="HD_5"/>
    <property type="match status" value="1"/>
</dbReference>
<dbReference type="PROSITE" id="PS51831">
    <property type="entry name" value="HD"/>
    <property type="match status" value="1"/>
</dbReference>
<evidence type="ECO:0000256" key="3">
    <source>
        <dbReference type="ARBA" id="ARBA00023136"/>
    </source>
</evidence>
<sequence length="509" mass="57688">MKPFQDFQKRMLLNYIIGSMLAVFGVGSVFIFHTLTLEMNEAVYLIFVMSFSVVVMLLSELVVYRSHIKPIRKMFQEESLSVHEIKKGILTAHRFPILTVQRIVGPHLLGLAVPASGLSLLGIYNGWIGLPYYYIALAWSGAILIAVMHALVEFFLTFRSITPLLASLSQRSKQLGYSVEQLDVGYYLSIRRKLMVSSIFTAVFPVLLFILASQIRLAESNGNGIEGYWSWASLIVVVILAMGSISSMLLYKSIEDPMLTLRERFDQVRRGRFETMDNVYSDEFSNLVTGFNHMVGGIKKRDEENERLLESFFTVFAATLDARDPYTAGHSERVAEYSVWIAERAGFSAAEVDLLRKSALLHDIGKIGVRDHVLLKADRLTDEEFDQIKQHPVIGADILKQVQLPEQLKPVLPGVRNHHERFDGRGYPDQLSGDDIPVFGRLMAVADAYDAMTSNRPYRKGMAKEKALKIIEEGRGTQWDPYFADLFLDVMKERDVNVLEKVVYEVQPN</sequence>
<dbReference type="InterPro" id="IPR006674">
    <property type="entry name" value="HD_domain"/>
</dbReference>
<dbReference type="EMBL" id="JACEFG010000004">
    <property type="protein sequence ID" value="MBA2176672.1"/>
    <property type="molecule type" value="Genomic_DNA"/>
</dbReference>
<keyword evidence="4" id="KW-1133">Transmembrane helix</keyword>
<evidence type="ECO:0000259" key="5">
    <source>
        <dbReference type="PROSITE" id="PS50885"/>
    </source>
</evidence>
<keyword evidence="9" id="KW-1185">Reference proteome</keyword>
<feature type="transmembrane region" description="Helical" evidence="4">
    <location>
        <begin position="133"/>
        <end position="156"/>
    </location>
</feature>
<dbReference type="CDD" id="cd00077">
    <property type="entry name" value="HDc"/>
    <property type="match status" value="1"/>
</dbReference>
<accession>A0A838CWZ6</accession>
<evidence type="ECO:0000313" key="8">
    <source>
        <dbReference type="EMBL" id="MBA2176672.1"/>
    </source>
</evidence>
<comment type="caution">
    <text evidence="8">The sequence shown here is derived from an EMBL/GenBank/DDBJ whole genome shotgun (WGS) entry which is preliminary data.</text>
</comment>
<dbReference type="NCBIfam" id="TIGR00277">
    <property type="entry name" value="HDIG"/>
    <property type="match status" value="1"/>
</dbReference>
<dbReference type="SUPFAM" id="SSF109604">
    <property type="entry name" value="HD-domain/PDEase-like"/>
    <property type="match status" value="1"/>
</dbReference>
<evidence type="ECO:0000313" key="9">
    <source>
        <dbReference type="Proteomes" id="UP000571017"/>
    </source>
</evidence>
<comment type="subcellular location">
    <subcellularLocation>
        <location evidence="1">Cell membrane</location>
    </subcellularLocation>
</comment>
<keyword evidence="3 4" id="KW-0472">Membrane</keyword>
<keyword evidence="2" id="KW-1003">Cell membrane</keyword>
<dbReference type="InterPro" id="IPR006675">
    <property type="entry name" value="HDIG_dom"/>
</dbReference>
<evidence type="ECO:0000256" key="4">
    <source>
        <dbReference type="SAM" id="Phobius"/>
    </source>
</evidence>
<feature type="domain" description="HD" evidence="6">
    <location>
        <begin position="327"/>
        <end position="452"/>
    </location>
</feature>
<gene>
    <name evidence="8" type="ORF">H0266_17425</name>
</gene>
<protein>
    <submittedName>
        <fullName evidence="8">HD domain-containing protein</fullName>
    </submittedName>
</protein>
<organism evidence="8 9">
    <name type="scientific">Halobacillus locisalis</name>
    <dbReference type="NCBI Taxonomy" id="220753"/>
    <lineage>
        <taxon>Bacteria</taxon>
        <taxon>Bacillati</taxon>
        <taxon>Bacillota</taxon>
        <taxon>Bacilli</taxon>
        <taxon>Bacillales</taxon>
        <taxon>Bacillaceae</taxon>
        <taxon>Halobacillus</taxon>
    </lineage>
</organism>
<evidence type="ECO:0000256" key="1">
    <source>
        <dbReference type="ARBA" id="ARBA00004236"/>
    </source>
</evidence>
<feature type="transmembrane region" description="Helical" evidence="4">
    <location>
        <begin position="42"/>
        <end position="64"/>
    </location>
</feature>
<dbReference type="Proteomes" id="UP000571017">
    <property type="component" value="Unassembled WGS sequence"/>
</dbReference>
<dbReference type="AlphaFoldDB" id="A0A838CWZ6"/>
<dbReference type="Gene3D" id="6.10.340.10">
    <property type="match status" value="1"/>
</dbReference>
<dbReference type="InterPro" id="IPR037522">
    <property type="entry name" value="HD_GYP_dom"/>
</dbReference>
<dbReference type="Gene3D" id="1.10.3210.10">
    <property type="entry name" value="Hypothetical protein af1432"/>
    <property type="match status" value="1"/>
</dbReference>
<evidence type="ECO:0000259" key="7">
    <source>
        <dbReference type="PROSITE" id="PS51832"/>
    </source>
</evidence>
<dbReference type="InterPro" id="IPR003660">
    <property type="entry name" value="HAMP_dom"/>
</dbReference>
<feature type="transmembrane region" description="Helical" evidence="4">
    <location>
        <begin position="108"/>
        <end position="127"/>
    </location>
</feature>
<dbReference type="InterPro" id="IPR003607">
    <property type="entry name" value="HD/PDEase_dom"/>
</dbReference>
<feature type="domain" description="HAMP" evidence="5">
    <location>
        <begin position="252"/>
        <end position="303"/>
    </location>
</feature>
<feature type="transmembrane region" description="Helical" evidence="4">
    <location>
        <begin position="12"/>
        <end position="36"/>
    </location>
</feature>
<dbReference type="SMART" id="SM00471">
    <property type="entry name" value="HDc"/>
    <property type="match status" value="1"/>
</dbReference>
<dbReference type="PROSITE" id="PS51832">
    <property type="entry name" value="HD_GYP"/>
    <property type="match status" value="1"/>
</dbReference>
<proteinExistence type="predicted"/>
<evidence type="ECO:0000259" key="6">
    <source>
        <dbReference type="PROSITE" id="PS51831"/>
    </source>
</evidence>
<dbReference type="PANTHER" id="PTHR43155">
    <property type="entry name" value="CYCLIC DI-GMP PHOSPHODIESTERASE PA4108-RELATED"/>
    <property type="match status" value="1"/>
</dbReference>
<feature type="transmembrane region" description="Helical" evidence="4">
    <location>
        <begin position="228"/>
        <end position="251"/>
    </location>
</feature>
<reference evidence="8 9" key="1">
    <citation type="journal article" date="2004" name="Extremophiles">
        <title>Halobacillus locisalis sp. nov., a halophilic bacterium isolated from a marine solar saltern of the Yellow Sea in Korea.</title>
        <authorList>
            <person name="Yoon J.H."/>
            <person name="Kang K.H."/>
            <person name="Oh T.K."/>
            <person name="Park Y.H."/>
        </authorList>
    </citation>
    <scope>NUCLEOTIDE SEQUENCE [LARGE SCALE GENOMIC DNA]</scope>
    <source>
        <strain evidence="8 9">KCTC 3788</strain>
    </source>
</reference>
<name>A0A838CWZ6_9BACI</name>
<dbReference type="RefSeq" id="WP_181473727.1">
    <property type="nucleotide sequence ID" value="NZ_JACEFG010000004.1"/>
</dbReference>
<dbReference type="PANTHER" id="PTHR43155:SF2">
    <property type="entry name" value="CYCLIC DI-GMP PHOSPHODIESTERASE PA4108"/>
    <property type="match status" value="1"/>
</dbReference>
<feature type="domain" description="HD-GYP" evidence="7">
    <location>
        <begin position="305"/>
        <end position="503"/>
    </location>
</feature>
<keyword evidence="4" id="KW-0812">Transmembrane</keyword>